<keyword evidence="5 7" id="KW-1133">Transmembrane helix</keyword>
<dbReference type="GO" id="GO:0016887">
    <property type="term" value="F:ATP hydrolysis activity"/>
    <property type="evidence" value="ECO:0007669"/>
    <property type="project" value="InterPro"/>
</dbReference>
<comment type="subcellular location">
    <subcellularLocation>
        <location evidence="1">Membrane</location>
        <topology evidence="1">Multi-pass membrane protein</topology>
    </subcellularLocation>
</comment>
<feature type="transmembrane region" description="Helical" evidence="7">
    <location>
        <begin position="728"/>
        <end position="752"/>
    </location>
</feature>
<dbReference type="SUPFAM" id="SSF52540">
    <property type="entry name" value="P-loop containing nucleoside triphosphate hydrolases"/>
    <property type="match status" value="2"/>
</dbReference>
<feature type="transmembrane region" description="Helical" evidence="7">
    <location>
        <begin position="1706"/>
        <end position="1729"/>
    </location>
</feature>
<feature type="domain" description="ABC transporter" evidence="8">
    <location>
        <begin position="949"/>
        <end position="1179"/>
    </location>
</feature>
<dbReference type="InterPro" id="IPR003593">
    <property type="entry name" value="AAA+_ATPase"/>
</dbReference>
<dbReference type="InterPro" id="IPR026082">
    <property type="entry name" value="ABCA"/>
</dbReference>
<dbReference type="SMART" id="SM00382">
    <property type="entry name" value="AAA"/>
    <property type="match status" value="2"/>
</dbReference>
<dbReference type="PANTHER" id="PTHR19229:SF260">
    <property type="entry name" value="ABC TRANSPORTER DOMAIN-CONTAINING PROTEIN"/>
    <property type="match status" value="1"/>
</dbReference>
<feature type="transmembrane region" description="Helical" evidence="7">
    <location>
        <begin position="1750"/>
        <end position="1774"/>
    </location>
</feature>
<dbReference type="Proteomes" id="UP000008068">
    <property type="component" value="Unassembled WGS sequence"/>
</dbReference>
<dbReference type="PROSITE" id="PS50893">
    <property type="entry name" value="ABC_TRANSPORTER_2"/>
    <property type="match status" value="2"/>
</dbReference>
<dbReference type="eggNOG" id="KOG0059">
    <property type="taxonomic scope" value="Eukaryota"/>
</dbReference>
<organism evidence="10">
    <name type="scientific">Caenorhabditis brenneri</name>
    <name type="common">Nematode worm</name>
    <dbReference type="NCBI Taxonomy" id="135651"/>
    <lineage>
        <taxon>Eukaryota</taxon>
        <taxon>Metazoa</taxon>
        <taxon>Ecdysozoa</taxon>
        <taxon>Nematoda</taxon>
        <taxon>Chromadorea</taxon>
        <taxon>Rhabditida</taxon>
        <taxon>Rhabditina</taxon>
        <taxon>Rhabditomorpha</taxon>
        <taxon>Rhabditoidea</taxon>
        <taxon>Rhabditidae</taxon>
        <taxon>Peloderinae</taxon>
        <taxon>Caenorhabditis</taxon>
    </lineage>
</organism>
<feature type="transmembrane region" description="Helical" evidence="7">
    <location>
        <begin position="764"/>
        <end position="785"/>
    </location>
</feature>
<feature type="domain" description="ABC transporter" evidence="8">
    <location>
        <begin position="1986"/>
        <end position="2220"/>
    </location>
</feature>
<protein>
    <recommendedName>
        <fullName evidence="8">ABC transporter domain-containing protein</fullName>
    </recommendedName>
</protein>
<evidence type="ECO:0000256" key="6">
    <source>
        <dbReference type="ARBA" id="ARBA00023136"/>
    </source>
</evidence>
<dbReference type="InParanoid" id="G0MNJ6"/>
<name>G0MNJ6_CAEBE</name>
<dbReference type="InterPro" id="IPR013525">
    <property type="entry name" value="ABC2_TM"/>
</dbReference>
<dbReference type="GO" id="GO:0140359">
    <property type="term" value="F:ABC-type transporter activity"/>
    <property type="evidence" value="ECO:0007669"/>
    <property type="project" value="InterPro"/>
</dbReference>
<dbReference type="CDD" id="cd03263">
    <property type="entry name" value="ABC_subfamily_A"/>
    <property type="match status" value="2"/>
</dbReference>
<dbReference type="PANTHER" id="PTHR19229">
    <property type="entry name" value="ATP-BINDING CASSETTE TRANSPORTER SUBFAMILY A ABCA"/>
    <property type="match status" value="1"/>
</dbReference>
<dbReference type="InterPro" id="IPR003439">
    <property type="entry name" value="ABC_transporter-like_ATP-bd"/>
</dbReference>
<feature type="transmembrane region" description="Helical" evidence="7">
    <location>
        <begin position="670"/>
        <end position="690"/>
    </location>
</feature>
<proteinExistence type="predicted"/>
<dbReference type="GO" id="GO:0016020">
    <property type="term" value="C:membrane"/>
    <property type="evidence" value="ECO:0007669"/>
    <property type="project" value="UniProtKB-SubCell"/>
</dbReference>
<dbReference type="STRING" id="135651.G0MNJ6"/>
<gene>
    <name evidence="9" type="ORF">CAEBREN_02057</name>
</gene>
<reference evidence="10" key="1">
    <citation type="submission" date="2011-07" db="EMBL/GenBank/DDBJ databases">
        <authorList>
            <consortium name="Caenorhabditis brenneri Sequencing and Analysis Consortium"/>
            <person name="Wilson R.K."/>
        </authorList>
    </citation>
    <scope>NUCLEOTIDE SEQUENCE [LARGE SCALE GENOMIC DNA]</scope>
    <source>
        <strain evidence="10">PB2801</strain>
    </source>
</reference>
<evidence type="ECO:0000256" key="5">
    <source>
        <dbReference type="ARBA" id="ARBA00022989"/>
    </source>
</evidence>
<evidence type="ECO:0000256" key="3">
    <source>
        <dbReference type="ARBA" id="ARBA00022741"/>
    </source>
</evidence>
<keyword evidence="6 7" id="KW-0472">Membrane</keyword>
<dbReference type="PROSITE" id="PS00211">
    <property type="entry name" value="ABC_TRANSPORTER_1"/>
    <property type="match status" value="2"/>
</dbReference>
<evidence type="ECO:0000256" key="2">
    <source>
        <dbReference type="ARBA" id="ARBA00022692"/>
    </source>
</evidence>
<dbReference type="FunFam" id="3.40.50.300:FF:002794">
    <property type="entry name" value="ABC Transporter family"/>
    <property type="match status" value="1"/>
</dbReference>
<dbReference type="FunCoup" id="G0MNJ6">
    <property type="interactions" value="636"/>
</dbReference>
<dbReference type="GO" id="GO:0005319">
    <property type="term" value="F:lipid transporter activity"/>
    <property type="evidence" value="ECO:0007669"/>
    <property type="project" value="TreeGrafter"/>
</dbReference>
<dbReference type="Pfam" id="PF12698">
    <property type="entry name" value="ABC2_membrane_3"/>
    <property type="match status" value="2"/>
</dbReference>
<dbReference type="FunFam" id="3.40.50.300:FF:002832">
    <property type="entry name" value="ABC Transporter family"/>
    <property type="match status" value="1"/>
</dbReference>
<dbReference type="OMA" id="QYFDSMC"/>
<feature type="transmembrane region" description="Helical" evidence="7">
    <location>
        <begin position="67"/>
        <end position="86"/>
    </location>
</feature>
<feature type="transmembrane region" description="Helical" evidence="7">
    <location>
        <begin position="1786"/>
        <end position="1808"/>
    </location>
</feature>
<keyword evidence="2 7" id="KW-0812">Transmembrane</keyword>
<dbReference type="EMBL" id="GL379804">
    <property type="protein sequence ID" value="EGT39133.1"/>
    <property type="molecule type" value="Genomic_DNA"/>
</dbReference>
<dbReference type="OrthoDB" id="10255969at2759"/>
<feature type="transmembrane region" description="Helical" evidence="7">
    <location>
        <begin position="1853"/>
        <end position="1875"/>
    </location>
</feature>
<dbReference type="InterPro" id="IPR027417">
    <property type="entry name" value="P-loop_NTPase"/>
</dbReference>
<dbReference type="Gene3D" id="3.40.50.300">
    <property type="entry name" value="P-loop containing nucleotide triphosphate hydrolases"/>
    <property type="match status" value="2"/>
</dbReference>
<sequence length="2330" mass="263096">MLSEPFESDTELLIETSFETPKTPKRNSDASSDTKQFDEAGLGMVGFWRQLNFLLWKCVLVRRRQKFWLAVELIVPCILFIIIALVRTKDFSEGMPQCHYDSKGMLSAGVLPFIHSFFCSFSNRCNAIPTTGDERQFLFNDDGEHTRNESIIVDAIYYSSLQLRWIGKNPKKFEELTKGGAEIIHWLAGKPLNTTEIIRIGDLFDAPVRENLTKSLNNTGLQFVTAQKLMNARIEPGAIEVYDVLRNELSWTDLLFSNPLFCDERMFEKTFSFDIGQEMTSEERDELCDILTLAELMDYKGYISDITIPTASRFRASTFMTSFQNLFEPSIIFFQKYSNYTTENLLLALFCGEDPRDVIEQTINPNNDKNVETPFEKLRKQVIKFIQTVTPGREQEKNSTCSPIPYHNDMNCSSLESPILMKVRAALSGYILVTPNNPATRRVVERLNVPLRDVEHLRNLLYSWPSDALEFQNRLHASDLWPASQKLLHFISIYKDGQNPLNNKNIRFLLEHLFAPPTDEYSFGSFTKNITEIANKYTGCFLLDRFRFVTNEKELETNAVCLMESHQYFTGIVFDMKPDATQFDGFTTYKIRHYPEMIDSTTSFMDSRSNPFTRDKPLIDLKYLTFGFSFLQEAVDRAIISEKSNLSDASLGVYAQQEPYPCTVKDTFNVALFMPLFLLISFIFPSALLVKNIVYEKEQKIKVCGHPDIQIHILSFQEQMRAMGLGDAVHFVSWALISLVLNFISVLVISIISKVAKIFDYTDYTLLLFVLVLFLFSSIAMSLFFSTLFTNANIATAATCVLWFVFFIPFQLLRTDRISSPTFNRIALLLPPTAMGHCFKLLESFNAMERASWSDLYEMSNPDLGVSVELCMAMLLVDTAVFLILAWYISAVAPGEYGVRQPLYFPFTLKYWAPGLYKNRVELIDDEHFDVIPTSDSFDSEPTNLNLTVHINSMSKVYENGTKALDCLNLRLYEGQITGLLGHNGAGKTTTMSILCGLYSPSSGTAKIYQRDIRTDLRRVRDVLGICPQHNVLFSHLTVSEQLRLFAALKGVPDNELDSQVAEILASVSLTEKANKLASTLSGGMKRRLCIGIAFIGGSRFVILDEPTAGVDVTARKDIWKLLQRNKEGRTILLSTHHMDEADVLSDRIAILSQGQCITIGSSVFLKRRFGNHMTLAMVKEDSSVDYTRVSSQIVELGSDIGLEVGDENEEEIVFKIPIQTESDKLETFFLSLDENLGKYGLGQYGISAPTLQNIFVSLAPQKEYHVPKVVKCGWLKRIKNKLCNSSREEEQNDLIAQNPGVIENNMPQNNEIEEVKFEDFEKPDLLHGKPLIFQHFWALLVCRMNYTLKSKRTFLFQVIIPLVLLAIAELFVVLQVSSSRPDLMTSMPPLPLETSILGNHSDFYVNSWDTLDNSTATDILRAMFTSPGTGPRCAKDIPTDLLSVIRRELLFRNRYGWGRNMPPPGVKKDAVENEYECQDIKGEFDYTEDISNVTYNEPIYCGCEDFGWNCTLENWSWKDTPWIQLNTTDRIFDLSGKNLTQFRMITRNAEISNATAPFFLGGFSLGHVNQRAQSQADIDTSKNGWLEAIKDISEAILIINLNTTGIEPPTAKVKDPFAANITATQVIDDLLQNLDVKENVKVWFNNKIWPGLPITSNILSNALLRKEDTVVAPEDLGILAMNHPMNKTISQTLDQNALRFTQTLALFRITCLLLVLSMIPAGFTVYLVEDRICEAFHLQIVGGLRKLTYWITSYLYDLTVYTCVILVIMLIYVCFRVTDFTADGATFFSFLLLFFMHGMSAILYAYVFQKMFSVPALSFVLIAIGSYFIGIVCALTVIMLETLMVQDPTLVPAHNVCAIVFLILPQYNLGIAIFRGLMIYQVRKIGSNFLEQINRPDMIDQLPLPALLSFDQMGIHVMCLFLHVILATICLIFSQMDEFGFVRKRERDLTNAMMLREPTQDEDEDVVKEKNRVDGIPMDSNNYALVVRNLAKAYNPELLAVKGISFAVEAGECFGLLGLNGAGKTTTFSMLTAKIRPGHGSIEMQDTRINTGSFSDVRNFQQLGYCPQFDALNMKLSTRENLKFYARIRGIVPTQIDSIIDRLLVALHLRPYANTQTSSLSGGNRRKLSVAVALVSQPSLIFLDEPSAGMDPGSQQFLWKVIERLCKSGKAVVLTSHSMEECEALCTRIAIMDRGRIRCLGGKQHLKSKFGKGSMLTMKLGKDENAKDVAAVLITKLGQGSRIEAVHCSTVFIHIEQGAASVAKVLEIVNQIKKTYDVDDFTLSQSTLDNVFQSIAENQHDLLSSSDHSPNNTLSINRNNTASTYVINQ</sequence>
<evidence type="ECO:0000313" key="10">
    <source>
        <dbReference type="Proteomes" id="UP000008068"/>
    </source>
</evidence>
<keyword evidence="4" id="KW-0067">ATP-binding</keyword>
<feature type="transmembrane region" description="Helical" evidence="7">
    <location>
        <begin position="1914"/>
        <end position="1935"/>
    </location>
</feature>
<dbReference type="Pfam" id="PF00005">
    <property type="entry name" value="ABC_tran"/>
    <property type="match status" value="2"/>
</dbReference>
<evidence type="ECO:0000256" key="4">
    <source>
        <dbReference type="ARBA" id="ARBA00022840"/>
    </source>
</evidence>
<dbReference type="HOGENOM" id="CLU_000604_19_2_1"/>
<feature type="transmembrane region" description="Helical" evidence="7">
    <location>
        <begin position="1820"/>
        <end position="1841"/>
    </location>
</feature>
<feature type="transmembrane region" description="Helical" evidence="7">
    <location>
        <begin position="792"/>
        <end position="813"/>
    </location>
</feature>
<feature type="transmembrane region" description="Helical" evidence="7">
    <location>
        <begin position="864"/>
        <end position="890"/>
    </location>
</feature>
<keyword evidence="3" id="KW-0547">Nucleotide-binding</keyword>
<dbReference type="GO" id="GO:0005524">
    <property type="term" value="F:ATP binding"/>
    <property type="evidence" value="ECO:0007669"/>
    <property type="project" value="UniProtKB-KW"/>
</dbReference>
<accession>G0MNJ6</accession>
<evidence type="ECO:0000259" key="8">
    <source>
        <dbReference type="PROSITE" id="PS50893"/>
    </source>
</evidence>
<keyword evidence="10" id="KW-1185">Reference proteome</keyword>
<dbReference type="InterPro" id="IPR017871">
    <property type="entry name" value="ABC_transporter-like_CS"/>
</dbReference>
<evidence type="ECO:0000256" key="7">
    <source>
        <dbReference type="SAM" id="Phobius"/>
    </source>
</evidence>
<evidence type="ECO:0000313" key="9">
    <source>
        <dbReference type="EMBL" id="EGT39133.1"/>
    </source>
</evidence>
<feature type="transmembrane region" description="Helical" evidence="7">
    <location>
        <begin position="1354"/>
        <end position="1375"/>
    </location>
</feature>
<evidence type="ECO:0000256" key="1">
    <source>
        <dbReference type="ARBA" id="ARBA00004141"/>
    </source>
</evidence>